<proteinExistence type="predicted"/>
<gene>
    <name evidence="1" type="ORF">PLOB_00025940</name>
</gene>
<name>A0ABN8RRY4_9CNID</name>
<reference evidence="1 2" key="1">
    <citation type="submission" date="2022-05" db="EMBL/GenBank/DDBJ databases">
        <authorList>
            <consortium name="Genoscope - CEA"/>
            <person name="William W."/>
        </authorList>
    </citation>
    <scope>NUCLEOTIDE SEQUENCE [LARGE SCALE GENOMIC DNA]</scope>
</reference>
<sequence length="174" mass="19955">QVHITRASSIPGHCSTYALTDTKEECLQEMCDHALDKSCPFRDRLKDTLKEIELNLSEANLDEEDQDDVMYSFQQAYTAIEAWKGHQLRSIQQDKACTNIIDTLAESSVLITQDWAMKFLPRKCRETQADWFAKRGISWHISTVVRRKGNLQHRAFVHIAKNCNQDSDAVVSVL</sequence>
<accession>A0ABN8RRY4</accession>
<dbReference type="EMBL" id="CALNXK010000308">
    <property type="protein sequence ID" value="CAH3181868.1"/>
    <property type="molecule type" value="Genomic_DNA"/>
</dbReference>
<feature type="non-terminal residue" evidence="1">
    <location>
        <position position="1"/>
    </location>
</feature>
<evidence type="ECO:0000313" key="2">
    <source>
        <dbReference type="Proteomes" id="UP001159405"/>
    </source>
</evidence>
<comment type="caution">
    <text evidence="1">The sequence shown here is derived from an EMBL/GenBank/DDBJ whole genome shotgun (WGS) entry which is preliminary data.</text>
</comment>
<evidence type="ECO:0000313" key="1">
    <source>
        <dbReference type="EMBL" id="CAH3181868.1"/>
    </source>
</evidence>
<feature type="non-terminal residue" evidence="1">
    <location>
        <position position="174"/>
    </location>
</feature>
<dbReference type="Proteomes" id="UP001159405">
    <property type="component" value="Unassembled WGS sequence"/>
</dbReference>
<organism evidence="1 2">
    <name type="scientific">Porites lobata</name>
    <dbReference type="NCBI Taxonomy" id="104759"/>
    <lineage>
        <taxon>Eukaryota</taxon>
        <taxon>Metazoa</taxon>
        <taxon>Cnidaria</taxon>
        <taxon>Anthozoa</taxon>
        <taxon>Hexacorallia</taxon>
        <taxon>Scleractinia</taxon>
        <taxon>Fungiina</taxon>
        <taxon>Poritidae</taxon>
        <taxon>Porites</taxon>
    </lineage>
</organism>
<keyword evidence="2" id="KW-1185">Reference proteome</keyword>
<protein>
    <submittedName>
        <fullName evidence="1">Uncharacterized protein</fullName>
    </submittedName>
</protein>